<evidence type="ECO:0000259" key="2">
    <source>
        <dbReference type="Pfam" id="PF00248"/>
    </source>
</evidence>
<dbReference type="PANTHER" id="PTHR42686">
    <property type="entry name" value="GH17980P-RELATED"/>
    <property type="match status" value="1"/>
</dbReference>
<sequence>MTLGYAKLQDGRIDGADGAGGVDSTHEPPHTIHSNWNKADANLEEITLDDLSEPVEPAPLKRSLIAGCGPLGRNYTPSSIYESAAPVEAVKVALDNGVRAFDNAPHYAPAEAVLGRALSILEPLHPRHTYTLITKVGHYGDEVNYSEARIHESLRRSFAYLNTDYLDIVYLHDVEFVAEAIADINEAGQPTRVLDNLQKYNLTGEPRILGKGDEEVLNALRILNGYKKKGKIRNIGVSALPLPTLLRVSRLAISHLGKDSLQYVMSYANHGPQALAPPSYIQTNFEAFEGLFDDSISLVTASPFAMGLLTPQGPPDWHPAPDGFKDTAKRTVKALGQEASKAAASFSMRKYTTVSGWQNADEVKQGLEAYHDSKASESDLERKLVDAFIKSGWSGYVWSSGRV</sequence>
<reference evidence="3 4" key="1">
    <citation type="submission" date="2019-03" db="EMBL/GenBank/DDBJ databases">
        <title>Sequencing 23 genomes of Wallemia ichthyophaga.</title>
        <authorList>
            <person name="Gostincar C."/>
        </authorList>
    </citation>
    <scope>NUCLEOTIDE SEQUENCE [LARGE SCALE GENOMIC DNA]</scope>
    <source>
        <strain evidence="3 4">EXF-8621</strain>
    </source>
</reference>
<name>A0A4T0I8B4_WALIC</name>
<accession>A0A4T0I8B4</accession>
<protein>
    <recommendedName>
        <fullName evidence="2">NADP-dependent oxidoreductase domain-containing protein</fullName>
    </recommendedName>
</protein>
<dbReference type="Gene3D" id="3.20.20.100">
    <property type="entry name" value="NADP-dependent oxidoreductase domain"/>
    <property type="match status" value="1"/>
</dbReference>
<organism evidence="3 4">
    <name type="scientific">Wallemia ichthyophaga</name>
    <dbReference type="NCBI Taxonomy" id="245174"/>
    <lineage>
        <taxon>Eukaryota</taxon>
        <taxon>Fungi</taxon>
        <taxon>Dikarya</taxon>
        <taxon>Basidiomycota</taxon>
        <taxon>Wallemiomycotina</taxon>
        <taxon>Wallemiomycetes</taxon>
        <taxon>Wallemiales</taxon>
        <taxon>Wallemiaceae</taxon>
        <taxon>Wallemia</taxon>
    </lineage>
</organism>
<dbReference type="GO" id="GO:0070485">
    <property type="term" value="P:dehydro-D-arabinono-1,4-lactone biosynthetic process"/>
    <property type="evidence" value="ECO:0007669"/>
    <property type="project" value="TreeGrafter"/>
</dbReference>
<dbReference type="AlphaFoldDB" id="A0A4T0I8B4"/>
<dbReference type="InterPro" id="IPR036812">
    <property type="entry name" value="NAD(P)_OxRdtase_dom_sf"/>
</dbReference>
<evidence type="ECO:0000313" key="4">
    <source>
        <dbReference type="Proteomes" id="UP000306954"/>
    </source>
</evidence>
<proteinExistence type="predicted"/>
<evidence type="ECO:0000256" key="1">
    <source>
        <dbReference type="SAM" id="MobiDB-lite"/>
    </source>
</evidence>
<dbReference type="InterPro" id="IPR020471">
    <property type="entry name" value="AKR"/>
</dbReference>
<dbReference type="SUPFAM" id="SSF51430">
    <property type="entry name" value="NAD(P)-linked oxidoreductase"/>
    <property type="match status" value="1"/>
</dbReference>
<feature type="domain" description="NADP-dependent oxidoreductase" evidence="2">
    <location>
        <begin position="87"/>
        <end position="371"/>
    </location>
</feature>
<gene>
    <name evidence="3" type="ORF">E3P90_01330</name>
</gene>
<dbReference type="Pfam" id="PF00248">
    <property type="entry name" value="Aldo_ket_red"/>
    <property type="match status" value="1"/>
</dbReference>
<dbReference type="Proteomes" id="UP000306954">
    <property type="component" value="Unassembled WGS sequence"/>
</dbReference>
<comment type="caution">
    <text evidence="3">The sequence shown here is derived from an EMBL/GenBank/DDBJ whole genome shotgun (WGS) entry which is preliminary data.</text>
</comment>
<feature type="region of interest" description="Disordered" evidence="1">
    <location>
        <begin position="14"/>
        <end position="33"/>
    </location>
</feature>
<evidence type="ECO:0000313" key="3">
    <source>
        <dbReference type="EMBL" id="TIB14297.1"/>
    </source>
</evidence>
<dbReference type="GO" id="GO:0045290">
    <property type="term" value="F:D-arabinose 1-dehydrogenase [NAD(P)+] activity"/>
    <property type="evidence" value="ECO:0007669"/>
    <property type="project" value="TreeGrafter"/>
</dbReference>
<dbReference type="EMBL" id="SPOF01000011">
    <property type="protein sequence ID" value="TIB14297.1"/>
    <property type="molecule type" value="Genomic_DNA"/>
</dbReference>
<dbReference type="InterPro" id="IPR023210">
    <property type="entry name" value="NADP_OxRdtase_dom"/>
</dbReference>
<dbReference type="GO" id="GO:0005829">
    <property type="term" value="C:cytosol"/>
    <property type="evidence" value="ECO:0007669"/>
    <property type="project" value="TreeGrafter"/>
</dbReference>
<dbReference type="PANTHER" id="PTHR42686:SF1">
    <property type="entry name" value="GH17980P-RELATED"/>
    <property type="match status" value="1"/>
</dbReference>